<organism evidence="2 3">
    <name type="scientific">Leptotrombidium deliense</name>
    <dbReference type="NCBI Taxonomy" id="299467"/>
    <lineage>
        <taxon>Eukaryota</taxon>
        <taxon>Metazoa</taxon>
        <taxon>Ecdysozoa</taxon>
        <taxon>Arthropoda</taxon>
        <taxon>Chelicerata</taxon>
        <taxon>Arachnida</taxon>
        <taxon>Acari</taxon>
        <taxon>Acariformes</taxon>
        <taxon>Trombidiformes</taxon>
        <taxon>Prostigmata</taxon>
        <taxon>Anystina</taxon>
        <taxon>Parasitengona</taxon>
        <taxon>Trombiculoidea</taxon>
        <taxon>Trombiculidae</taxon>
        <taxon>Leptotrombidium</taxon>
    </lineage>
</organism>
<dbReference type="Gene3D" id="3.40.50.300">
    <property type="entry name" value="P-loop containing nucleotide triphosphate hydrolases"/>
    <property type="match status" value="1"/>
</dbReference>
<dbReference type="Pfam" id="PF17793">
    <property type="entry name" value="AHD"/>
    <property type="match status" value="1"/>
</dbReference>
<reference evidence="2 3" key="1">
    <citation type="journal article" date="2018" name="Gigascience">
        <title>Genomes of trombidid mites reveal novel predicted allergens and laterally-transferred genes associated with secondary metabolism.</title>
        <authorList>
            <person name="Dong X."/>
            <person name="Chaisiri K."/>
            <person name="Xia D."/>
            <person name="Armstrong S.D."/>
            <person name="Fang Y."/>
            <person name="Donnelly M.J."/>
            <person name="Kadowaki T."/>
            <person name="McGarry J.W."/>
            <person name="Darby A.C."/>
            <person name="Makepeace B.L."/>
        </authorList>
    </citation>
    <scope>NUCLEOTIDE SEQUENCE [LARGE SCALE GENOMIC DNA]</scope>
    <source>
        <strain evidence="2">UoL-UT</strain>
    </source>
</reference>
<evidence type="ECO:0000259" key="1">
    <source>
        <dbReference type="Pfam" id="PF17793"/>
    </source>
</evidence>
<feature type="domain" description="AF-9 ANC1 homology" evidence="1">
    <location>
        <begin position="2"/>
        <end position="28"/>
    </location>
</feature>
<dbReference type="VEuPathDB" id="VectorBase:LDEU011517"/>
<evidence type="ECO:0000313" key="2">
    <source>
        <dbReference type="EMBL" id="RWS20523.1"/>
    </source>
</evidence>
<dbReference type="STRING" id="299467.A0A443RZ39"/>
<keyword evidence="3" id="KW-1185">Reference proteome</keyword>
<sequence length="109" mass="12385">MSLQRKLNELTDRDVMQKVLDIIEESGTGKTLSLLCSSLAWLIAKREIERKDKEMNKLDCDIDSDGEVGKNPSLPCSQRNMYVPLDWKQEGTRIVHTSRTHVQLSQAIG</sequence>
<dbReference type="InterPro" id="IPR040930">
    <property type="entry name" value="AF-9_AHD"/>
</dbReference>
<protein>
    <recommendedName>
        <fullName evidence="1">AF-9 ANC1 homology domain-containing protein</fullName>
    </recommendedName>
</protein>
<dbReference type="EMBL" id="NCKV01017076">
    <property type="protein sequence ID" value="RWS20523.1"/>
    <property type="molecule type" value="Genomic_DNA"/>
</dbReference>
<dbReference type="InterPro" id="IPR027417">
    <property type="entry name" value="P-loop_NTPase"/>
</dbReference>
<accession>A0A443RZ39</accession>
<gene>
    <name evidence="2" type="ORF">B4U80_09390</name>
</gene>
<proteinExistence type="predicted"/>
<dbReference type="Proteomes" id="UP000288716">
    <property type="component" value="Unassembled WGS sequence"/>
</dbReference>
<name>A0A443RZ39_9ACAR</name>
<dbReference type="OrthoDB" id="19182at2759"/>
<evidence type="ECO:0000313" key="3">
    <source>
        <dbReference type="Proteomes" id="UP000288716"/>
    </source>
</evidence>
<comment type="caution">
    <text evidence="2">The sequence shown here is derived from an EMBL/GenBank/DDBJ whole genome shotgun (WGS) entry which is preliminary data.</text>
</comment>
<dbReference type="AlphaFoldDB" id="A0A443RZ39"/>